<dbReference type="PANTHER" id="PTHR43179">
    <property type="entry name" value="RHAMNOSYLTRANSFERASE WBBL"/>
    <property type="match status" value="1"/>
</dbReference>
<keyword evidence="6" id="KW-1185">Reference proteome</keyword>
<dbReference type="InterPro" id="IPR029044">
    <property type="entry name" value="Nucleotide-diphossugar_trans"/>
</dbReference>
<evidence type="ECO:0000256" key="1">
    <source>
        <dbReference type="ARBA" id="ARBA00006739"/>
    </source>
</evidence>
<name>A0A9X4RUB8_9FLAO</name>
<sequence length="327" mass="37968">MKIAVVILNWNGRKLLEQFLGTVCEHSKDADVYIIDNASTDDSINYVEQNFPEVRIVQNPENYGFAGGYNQGLKNIDADIYCLLNSDVEVTANWLAPMFDLFKNEEIAAAQPKILDFHHKNKFEYAGAAGGFLDNFGYPYCRGRVFWTLEEDKGQYDDEIQIFWATGACMFIRSKDFWEQGGFDEAFFAHMEEIDLCWRLNNADRKIYYTGKSSVYHVGGGTLSNSPNKTYLNFRNSLWMLVRNLPTYKILPVVFSRMVLDGVTAFVFWRYEGFGHFMAILKAHFSFYAKVGHYLKSRRSPGKSFWKHKFVPWQYFILGRKKITDLD</sequence>
<evidence type="ECO:0000259" key="4">
    <source>
        <dbReference type="Pfam" id="PF00535"/>
    </source>
</evidence>
<organism evidence="5 6">
    <name type="scientific">Profundicola chukchiensis</name>
    <dbReference type="NCBI Taxonomy" id="2961959"/>
    <lineage>
        <taxon>Bacteria</taxon>
        <taxon>Pseudomonadati</taxon>
        <taxon>Bacteroidota</taxon>
        <taxon>Flavobacteriia</taxon>
        <taxon>Flavobacteriales</taxon>
        <taxon>Weeksellaceae</taxon>
        <taxon>Profundicola</taxon>
    </lineage>
</organism>
<dbReference type="Proteomes" id="UP001152599">
    <property type="component" value="Unassembled WGS sequence"/>
</dbReference>
<keyword evidence="3" id="KW-0808">Transferase</keyword>
<proteinExistence type="inferred from homology"/>
<dbReference type="InterPro" id="IPR001173">
    <property type="entry name" value="Glyco_trans_2-like"/>
</dbReference>
<evidence type="ECO:0000256" key="3">
    <source>
        <dbReference type="ARBA" id="ARBA00022679"/>
    </source>
</evidence>
<comment type="similarity">
    <text evidence="1">Belongs to the glycosyltransferase 2 family.</text>
</comment>
<dbReference type="SUPFAM" id="SSF53448">
    <property type="entry name" value="Nucleotide-diphospho-sugar transferases"/>
    <property type="match status" value="1"/>
</dbReference>
<comment type="caution">
    <text evidence="5">The sequence shown here is derived from an EMBL/GenBank/DDBJ whole genome shotgun (WGS) entry which is preliminary data.</text>
</comment>
<evidence type="ECO:0000256" key="2">
    <source>
        <dbReference type="ARBA" id="ARBA00022676"/>
    </source>
</evidence>
<dbReference type="PANTHER" id="PTHR43179:SF12">
    <property type="entry name" value="GALACTOFURANOSYLTRANSFERASE GLFT2"/>
    <property type="match status" value="1"/>
</dbReference>
<dbReference type="RefSeq" id="WP_304417539.1">
    <property type="nucleotide sequence ID" value="NZ_JANAIE010000007.1"/>
</dbReference>
<dbReference type="EMBL" id="JANCMU010000002">
    <property type="protein sequence ID" value="MDG4945988.1"/>
    <property type="molecule type" value="Genomic_DNA"/>
</dbReference>
<dbReference type="Pfam" id="PF00535">
    <property type="entry name" value="Glycos_transf_2"/>
    <property type="match status" value="1"/>
</dbReference>
<evidence type="ECO:0000313" key="6">
    <source>
        <dbReference type="Proteomes" id="UP001152599"/>
    </source>
</evidence>
<dbReference type="AlphaFoldDB" id="A0A9X4RUB8"/>
<dbReference type="GO" id="GO:0016757">
    <property type="term" value="F:glycosyltransferase activity"/>
    <property type="evidence" value="ECO:0007669"/>
    <property type="project" value="UniProtKB-KW"/>
</dbReference>
<reference evidence="5" key="1">
    <citation type="submission" date="2022-07" db="EMBL/GenBank/DDBJ databases">
        <title>Description and genome-wide analysis of Profundicola chukchiensis gen. nov., sp. nov., marine bacteria isolated from bottom sediments of the Chukchi Sea.</title>
        <authorList>
            <person name="Romanenko L."/>
            <person name="Otstavnykh N."/>
            <person name="Kurilenko V."/>
            <person name="Eremeev V."/>
            <person name="Velansky P."/>
            <person name="Mikhailov V."/>
            <person name="Isaeva M."/>
        </authorList>
    </citation>
    <scope>NUCLEOTIDE SEQUENCE</scope>
    <source>
        <strain evidence="5">KMM 9713</strain>
    </source>
</reference>
<dbReference type="Gene3D" id="3.90.550.10">
    <property type="entry name" value="Spore Coat Polysaccharide Biosynthesis Protein SpsA, Chain A"/>
    <property type="match status" value="1"/>
</dbReference>
<dbReference type="CDD" id="cd04186">
    <property type="entry name" value="GT_2_like_c"/>
    <property type="match status" value="1"/>
</dbReference>
<gene>
    <name evidence="5" type="ORF">NMK71_06145</name>
</gene>
<feature type="domain" description="Glycosyltransferase 2-like" evidence="4">
    <location>
        <begin position="5"/>
        <end position="177"/>
    </location>
</feature>
<accession>A0A9X4RUB8</accession>
<keyword evidence="2" id="KW-0328">Glycosyltransferase</keyword>
<protein>
    <submittedName>
        <fullName evidence="5">Glycosyltransferase family 2 protein</fullName>
    </submittedName>
</protein>
<evidence type="ECO:0000313" key="5">
    <source>
        <dbReference type="EMBL" id="MDG4945988.1"/>
    </source>
</evidence>